<evidence type="ECO:0000259" key="5">
    <source>
        <dbReference type="SMART" id="SM00858"/>
    </source>
</evidence>
<gene>
    <name evidence="6" type="ORF">SV7mr_17580</name>
</gene>
<keyword evidence="6" id="KW-0282">Flagellum</keyword>
<dbReference type="EMBL" id="CP036272">
    <property type="protein sequence ID" value="QDT59251.1"/>
    <property type="molecule type" value="Genomic_DNA"/>
</dbReference>
<keyword evidence="2 4" id="KW-0732">Signal</keyword>
<dbReference type="Gene3D" id="3.90.1210.10">
    <property type="entry name" value="Antifreeze-like/N-acetylneuraminic acid synthase C-terminal domain"/>
    <property type="match status" value="1"/>
</dbReference>
<dbReference type="GO" id="GO:0044780">
    <property type="term" value="P:bacterial-type flagellum assembly"/>
    <property type="evidence" value="ECO:0007669"/>
    <property type="project" value="InterPro"/>
</dbReference>
<keyword evidence="3" id="KW-0574">Periplasm</keyword>
<evidence type="ECO:0000313" key="6">
    <source>
        <dbReference type="EMBL" id="QDT59251.1"/>
    </source>
</evidence>
<evidence type="ECO:0000256" key="4">
    <source>
        <dbReference type="SAM" id="SignalP"/>
    </source>
</evidence>
<keyword evidence="6" id="KW-0966">Cell projection</keyword>
<dbReference type="RefSeq" id="WP_419188260.1">
    <property type="nucleotide sequence ID" value="NZ_CP036272.1"/>
</dbReference>
<organism evidence="6 7">
    <name type="scientific">Stieleria bergensis</name>
    <dbReference type="NCBI Taxonomy" id="2528025"/>
    <lineage>
        <taxon>Bacteria</taxon>
        <taxon>Pseudomonadati</taxon>
        <taxon>Planctomycetota</taxon>
        <taxon>Planctomycetia</taxon>
        <taxon>Pirellulales</taxon>
        <taxon>Pirellulaceae</taxon>
        <taxon>Stieleria</taxon>
    </lineage>
</organism>
<sequence precursor="true">MFKRMNWLMMLVGLAMYTAPCEAIETLTVQLAQDSITVPAGIVKLGDIATVTGGTASSRETLKRLDLDLLEEKDSCTIHPQKVSFRVRIAGFSANEVRILGHRAVTVETLNPARVKVQLEEELAKQIASQFALGDDSLIVRLTERKQLDHLILDAGFQIRLQPQAVLPLGRKRLPVELVMDGEKKNLILDAFVSKISQVAVSIAPIAPGMQVDASMIKVVEREISESTDYVDPQKLIGKTASRAIPRHTLLVSNQFVHNRVGQQYVVKRNDVLDIVIQLGGGQIRMKNARAMEPGAKGQMIEILNPNTNTRINAIVVGPNLAEVPFTPQNGAVARGPAPNPVR</sequence>
<evidence type="ECO:0000256" key="2">
    <source>
        <dbReference type="ARBA" id="ARBA00022729"/>
    </source>
</evidence>
<dbReference type="InterPro" id="IPR013974">
    <property type="entry name" value="SAF"/>
</dbReference>
<dbReference type="PANTHER" id="PTHR36307:SF1">
    <property type="entry name" value="FLAGELLA BASAL BODY P-RING FORMATION PROTEIN FLGA"/>
    <property type="match status" value="1"/>
</dbReference>
<feature type="domain" description="SAF" evidence="5">
    <location>
        <begin position="197"/>
        <end position="257"/>
    </location>
</feature>
<dbReference type="InterPro" id="IPR039246">
    <property type="entry name" value="Flagellar_FlgA"/>
</dbReference>
<dbReference type="SMART" id="SM00858">
    <property type="entry name" value="SAF"/>
    <property type="match status" value="1"/>
</dbReference>
<dbReference type="InterPro" id="IPR017585">
    <property type="entry name" value="SAF_FlgA"/>
</dbReference>
<feature type="chain" id="PRO_5021903980" evidence="4">
    <location>
        <begin position="24"/>
        <end position="343"/>
    </location>
</feature>
<dbReference type="CDD" id="cd11614">
    <property type="entry name" value="SAF_CpaB_FlgA_like"/>
    <property type="match status" value="1"/>
</dbReference>
<dbReference type="PANTHER" id="PTHR36307">
    <property type="entry name" value="FLAGELLA BASAL BODY P-RING FORMATION PROTEIN FLGA"/>
    <property type="match status" value="1"/>
</dbReference>
<comment type="subcellular location">
    <subcellularLocation>
        <location evidence="1">Periplasm</location>
    </subcellularLocation>
</comment>
<evidence type="ECO:0000256" key="1">
    <source>
        <dbReference type="ARBA" id="ARBA00004418"/>
    </source>
</evidence>
<accession>A0A517ST01</accession>
<feature type="signal peptide" evidence="4">
    <location>
        <begin position="1"/>
        <end position="23"/>
    </location>
</feature>
<dbReference type="Pfam" id="PF13144">
    <property type="entry name" value="ChapFlgA"/>
    <property type="match status" value="1"/>
</dbReference>
<evidence type="ECO:0000256" key="3">
    <source>
        <dbReference type="ARBA" id="ARBA00022764"/>
    </source>
</evidence>
<evidence type="ECO:0000313" key="7">
    <source>
        <dbReference type="Proteomes" id="UP000315003"/>
    </source>
</evidence>
<dbReference type="AlphaFoldDB" id="A0A517ST01"/>
<name>A0A517ST01_9BACT</name>
<dbReference type="GO" id="GO:0042597">
    <property type="term" value="C:periplasmic space"/>
    <property type="evidence" value="ECO:0007669"/>
    <property type="project" value="UniProtKB-SubCell"/>
</dbReference>
<keyword evidence="7" id="KW-1185">Reference proteome</keyword>
<keyword evidence="6" id="KW-0969">Cilium</keyword>
<proteinExistence type="predicted"/>
<dbReference type="Proteomes" id="UP000315003">
    <property type="component" value="Chromosome"/>
</dbReference>
<reference evidence="6 7" key="1">
    <citation type="submission" date="2019-02" db="EMBL/GenBank/DDBJ databases">
        <title>Deep-cultivation of Planctomycetes and their phenomic and genomic characterization uncovers novel biology.</title>
        <authorList>
            <person name="Wiegand S."/>
            <person name="Jogler M."/>
            <person name="Boedeker C."/>
            <person name="Pinto D."/>
            <person name="Vollmers J."/>
            <person name="Rivas-Marin E."/>
            <person name="Kohn T."/>
            <person name="Peeters S.H."/>
            <person name="Heuer A."/>
            <person name="Rast P."/>
            <person name="Oberbeckmann S."/>
            <person name="Bunk B."/>
            <person name="Jeske O."/>
            <person name="Meyerdierks A."/>
            <person name="Storesund J.E."/>
            <person name="Kallscheuer N."/>
            <person name="Luecker S."/>
            <person name="Lage O.M."/>
            <person name="Pohl T."/>
            <person name="Merkel B.J."/>
            <person name="Hornburger P."/>
            <person name="Mueller R.-W."/>
            <person name="Bruemmer F."/>
            <person name="Labrenz M."/>
            <person name="Spormann A.M."/>
            <person name="Op den Camp H."/>
            <person name="Overmann J."/>
            <person name="Amann R."/>
            <person name="Jetten M.S.M."/>
            <person name="Mascher T."/>
            <person name="Medema M.H."/>
            <person name="Devos D.P."/>
            <person name="Kaster A.-K."/>
            <person name="Ovreas L."/>
            <person name="Rohde M."/>
            <person name="Galperin M.Y."/>
            <person name="Jogler C."/>
        </authorList>
    </citation>
    <scope>NUCLEOTIDE SEQUENCE [LARGE SCALE GENOMIC DNA]</scope>
    <source>
        <strain evidence="6 7">SV_7m_r</strain>
    </source>
</reference>
<protein>
    <submittedName>
        <fullName evidence="6">Flagellar basal body P-ring biosynthesis protein FlgA</fullName>
    </submittedName>
</protein>
<dbReference type="NCBIfam" id="TIGR03170">
    <property type="entry name" value="flgA_cterm"/>
    <property type="match status" value="1"/>
</dbReference>
<dbReference type="Gene3D" id="2.30.30.760">
    <property type="match status" value="1"/>
</dbReference>